<dbReference type="InterPro" id="IPR028989">
    <property type="entry name" value="RimP_N"/>
</dbReference>
<gene>
    <name evidence="3" type="primary">rimP</name>
    <name evidence="6" type="ORF">EF514_08870</name>
</gene>
<dbReference type="CDD" id="cd01734">
    <property type="entry name" value="YlxS_C"/>
    <property type="match status" value="1"/>
</dbReference>
<evidence type="ECO:0000313" key="6">
    <source>
        <dbReference type="EMBL" id="RVU54177.1"/>
    </source>
</evidence>
<dbReference type="Pfam" id="PF02576">
    <property type="entry name" value="RimP_N"/>
    <property type="match status" value="1"/>
</dbReference>
<dbReference type="Gene3D" id="3.30.300.70">
    <property type="entry name" value="RimP-like superfamily, N-terminal"/>
    <property type="match status" value="1"/>
</dbReference>
<dbReference type="PANTHER" id="PTHR33867:SF1">
    <property type="entry name" value="RIBOSOME MATURATION FACTOR RIMP"/>
    <property type="match status" value="1"/>
</dbReference>
<evidence type="ECO:0000313" key="7">
    <source>
        <dbReference type="Proteomes" id="UP000288812"/>
    </source>
</evidence>
<proteinExistence type="inferred from homology"/>
<dbReference type="HAMAP" id="MF_01077">
    <property type="entry name" value="RimP"/>
    <property type="match status" value="1"/>
</dbReference>
<name>A0A437S5D1_9FIRM</name>
<dbReference type="EMBL" id="RLIH01000014">
    <property type="protein sequence ID" value="RVU54177.1"/>
    <property type="molecule type" value="Genomic_DNA"/>
</dbReference>
<dbReference type="InterPro" id="IPR028998">
    <property type="entry name" value="RimP_C"/>
</dbReference>
<dbReference type="Gene3D" id="2.30.30.180">
    <property type="entry name" value="Ribosome maturation factor RimP, C-terminal domain"/>
    <property type="match status" value="1"/>
</dbReference>
<dbReference type="Proteomes" id="UP000288812">
    <property type="component" value="Unassembled WGS sequence"/>
</dbReference>
<organism evidence="6 7">
    <name type="scientific">Anaerosphaera multitolerans</name>
    <dbReference type="NCBI Taxonomy" id="2487351"/>
    <lineage>
        <taxon>Bacteria</taxon>
        <taxon>Bacillati</taxon>
        <taxon>Bacillota</taxon>
        <taxon>Tissierellia</taxon>
        <taxon>Tissierellales</taxon>
        <taxon>Peptoniphilaceae</taxon>
        <taxon>Anaerosphaera</taxon>
    </lineage>
</organism>
<keyword evidence="7" id="KW-1185">Reference proteome</keyword>
<sequence>MKKSELLNTVYEIAKKCADKLSYEVVDVEYQEGSKHDLLSIFIYKDNGIDLDDCSFMSRDVEQKLDELNLIEKPYYLEVSSPGLDRPLKTKDDYRRNLGKEVEIKLFAPLNGIKNYEGILENYNDESVYILNEEDTIDIPIKSISLMRQLIKF</sequence>
<evidence type="ECO:0000256" key="1">
    <source>
        <dbReference type="ARBA" id="ARBA00022490"/>
    </source>
</evidence>
<dbReference type="AlphaFoldDB" id="A0A437S5D1"/>
<dbReference type="FunFam" id="3.30.300.70:FF:000001">
    <property type="entry name" value="Ribosome maturation factor RimP"/>
    <property type="match status" value="1"/>
</dbReference>
<reference evidence="6 7" key="1">
    <citation type="submission" date="2018-11" db="EMBL/GenBank/DDBJ databases">
        <title>Genome sequencing and assembly of Anaerosphaera sp. nov., GS7-6-2.</title>
        <authorList>
            <person name="Rettenmaier R."/>
            <person name="Liebl W."/>
            <person name="Zverlov V."/>
        </authorList>
    </citation>
    <scope>NUCLEOTIDE SEQUENCE [LARGE SCALE GENOMIC DNA]</scope>
    <source>
        <strain evidence="6 7">GS7-6-2</strain>
    </source>
</reference>
<evidence type="ECO:0000256" key="2">
    <source>
        <dbReference type="ARBA" id="ARBA00022517"/>
    </source>
</evidence>
<dbReference type="PANTHER" id="PTHR33867">
    <property type="entry name" value="RIBOSOME MATURATION FACTOR RIMP"/>
    <property type="match status" value="1"/>
</dbReference>
<comment type="similarity">
    <text evidence="3">Belongs to the RimP family.</text>
</comment>
<accession>A0A437S5D1</accession>
<feature type="domain" description="Ribosome maturation factor RimP N-terminal" evidence="4">
    <location>
        <begin position="14"/>
        <end position="85"/>
    </location>
</feature>
<dbReference type="SUPFAM" id="SSF74942">
    <property type="entry name" value="YhbC-like, C-terminal domain"/>
    <property type="match status" value="1"/>
</dbReference>
<comment type="caution">
    <text evidence="6">The sequence shown here is derived from an EMBL/GenBank/DDBJ whole genome shotgun (WGS) entry which is preliminary data.</text>
</comment>
<dbReference type="OrthoDB" id="9805006at2"/>
<evidence type="ECO:0000259" key="5">
    <source>
        <dbReference type="Pfam" id="PF17384"/>
    </source>
</evidence>
<comment type="function">
    <text evidence="3">Required for maturation of 30S ribosomal subunits.</text>
</comment>
<feature type="domain" description="Ribosome maturation factor RimP C-terminal" evidence="5">
    <location>
        <begin position="88"/>
        <end position="153"/>
    </location>
</feature>
<dbReference type="Pfam" id="PF17384">
    <property type="entry name" value="DUF150_C"/>
    <property type="match status" value="1"/>
</dbReference>
<dbReference type="GO" id="GO:0000028">
    <property type="term" value="P:ribosomal small subunit assembly"/>
    <property type="evidence" value="ECO:0007669"/>
    <property type="project" value="TreeGrafter"/>
</dbReference>
<dbReference type="RefSeq" id="WP_127725082.1">
    <property type="nucleotide sequence ID" value="NZ_RLIH01000014.1"/>
</dbReference>
<dbReference type="InterPro" id="IPR036847">
    <property type="entry name" value="RimP_C_sf"/>
</dbReference>
<keyword evidence="1 3" id="KW-0963">Cytoplasm</keyword>
<dbReference type="GO" id="GO:0005829">
    <property type="term" value="C:cytosol"/>
    <property type="evidence" value="ECO:0007669"/>
    <property type="project" value="TreeGrafter"/>
</dbReference>
<dbReference type="InterPro" id="IPR035956">
    <property type="entry name" value="RimP_N_sf"/>
</dbReference>
<protein>
    <recommendedName>
        <fullName evidence="3">Ribosome maturation factor RimP</fullName>
    </recommendedName>
</protein>
<dbReference type="InterPro" id="IPR003728">
    <property type="entry name" value="Ribosome_maturation_RimP"/>
</dbReference>
<evidence type="ECO:0000259" key="4">
    <source>
        <dbReference type="Pfam" id="PF02576"/>
    </source>
</evidence>
<comment type="subcellular location">
    <subcellularLocation>
        <location evidence="3">Cytoplasm</location>
    </subcellularLocation>
</comment>
<dbReference type="SUPFAM" id="SSF75420">
    <property type="entry name" value="YhbC-like, N-terminal domain"/>
    <property type="match status" value="1"/>
</dbReference>
<keyword evidence="2 3" id="KW-0690">Ribosome biogenesis</keyword>
<dbReference type="GO" id="GO:0006412">
    <property type="term" value="P:translation"/>
    <property type="evidence" value="ECO:0007669"/>
    <property type="project" value="TreeGrafter"/>
</dbReference>
<evidence type="ECO:0000256" key="3">
    <source>
        <dbReference type="HAMAP-Rule" id="MF_01077"/>
    </source>
</evidence>